<evidence type="ECO:0000313" key="1">
    <source>
        <dbReference type="EMBL" id="MDG4977509.1"/>
    </source>
</evidence>
<evidence type="ECO:0000313" key="2">
    <source>
        <dbReference type="Proteomes" id="UP001152598"/>
    </source>
</evidence>
<dbReference type="EMBL" id="JAOWLV010000012">
    <property type="protein sequence ID" value="MDG4977509.1"/>
    <property type="molecule type" value="Genomic_DNA"/>
</dbReference>
<reference evidence="1" key="2">
    <citation type="journal article" date="2023" name="Food Microbiol.">
        <title>Evaluation of the fermentation potential of lactic acid bacteria isolated from herbs, fruits and vegetables as starter cultures in nut-based milk alternatives.</title>
        <authorList>
            <person name="Huang W."/>
            <person name="Dong A."/>
            <person name="Pham H.T."/>
            <person name="Zhou C."/>
            <person name="Huo Z."/>
            <person name="Watjen A.P."/>
            <person name="Prakash S."/>
            <person name="Bang-Berthelsen C.H."/>
            <person name="Turner M.S."/>
        </authorList>
    </citation>
    <scope>NUCLEOTIDE SEQUENCE</scope>
    <source>
        <strain evidence="1">54</strain>
    </source>
</reference>
<accession>A0AAP4DV96</accession>
<name>A0AAP4DV96_9LACT</name>
<comment type="caution">
    <text evidence="1">The sequence shown here is derived from an EMBL/GenBank/DDBJ whole genome shotgun (WGS) entry which is preliminary data.</text>
</comment>
<dbReference type="RefSeq" id="WP_278228550.1">
    <property type="nucleotide sequence ID" value="NZ_JAOWLV010000012.1"/>
</dbReference>
<dbReference type="Proteomes" id="UP001152598">
    <property type="component" value="Unassembled WGS sequence"/>
</dbReference>
<gene>
    <name evidence="1" type="ORF">OGZ50_12275</name>
</gene>
<sequence length="78" mass="8711">MKKNTQTQEFNDILADENSVASFNYTAYQSGTLEVQFTINNPQVFHSSDGPKNDMNDLMEAALQASKDKLSTYVATEN</sequence>
<reference evidence="1" key="1">
    <citation type="submission" date="2022-10" db="EMBL/GenBank/DDBJ databases">
        <authorList>
            <person name="Turner M.S."/>
            <person name="Huang W."/>
        </authorList>
    </citation>
    <scope>NUCLEOTIDE SEQUENCE</scope>
    <source>
        <strain evidence="1">54</strain>
    </source>
</reference>
<protein>
    <submittedName>
        <fullName evidence="1">Uncharacterized protein</fullName>
    </submittedName>
</protein>
<organism evidence="1 2">
    <name type="scientific">Lactococcus lactis</name>
    <dbReference type="NCBI Taxonomy" id="1358"/>
    <lineage>
        <taxon>Bacteria</taxon>
        <taxon>Bacillati</taxon>
        <taxon>Bacillota</taxon>
        <taxon>Bacilli</taxon>
        <taxon>Lactobacillales</taxon>
        <taxon>Streptococcaceae</taxon>
        <taxon>Lactococcus</taxon>
    </lineage>
</organism>
<dbReference type="AlphaFoldDB" id="A0AAP4DV96"/>
<proteinExistence type="predicted"/>